<evidence type="ECO:0000313" key="15">
    <source>
        <dbReference type="Proteomes" id="UP000069935"/>
    </source>
</evidence>
<protein>
    <recommendedName>
        <fullName evidence="16">DUF1211 domain-containing protein</fullName>
    </recommendedName>
</protein>
<keyword evidence="7" id="KW-0630">Potassium</keyword>
<evidence type="ECO:0000256" key="8">
    <source>
        <dbReference type="ARBA" id="ARBA00022989"/>
    </source>
</evidence>
<accession>A0AAC9EYK6</accession>
<organism evidence="14 15">
    <name type="scientific">Azospirillum thiophilum</name>
    <dbReference type="NCBI Taxonomy" id="528244"/>
    <lineage>
        <taxon>Bacteria</taxon>
        <taxon>Pseudomonadati</taxon>
        <taxon>Pseudomonadota</taxon>
        <taxon>Alphaproteobacteria</taxon>
        <taxon>Rhodospirillales</taxon>
        <taxon>Azospirillaceae</taxon>
        <taxon>Azospirillum</taxon>
    </lineage>
</organism>
<proteinExistence type="inferred from homology"/>
<evidence type="ECO:0000256" key="4">
    <source>
        <dbReference type="ARBA" id="ARBA00022538"/>
    </source>
</evidence>
<evidence type="ECO:0000256" key="6">
    <source>
        <dbReference type="ARBA" id="ARBA00022826"/>
    </source>
</evidence>
<name>A0AAC9EYK6_9PROT</name>
<dbReference type="Pfam" id="PF06736">
    <property type="entry name" value="TMEM175"/>
    <property type="match status" value="1"/>
</dbReference>
<sequence>MKAGRLEAFTDGVVAIVITIMVLELKVPEGGSLAALAERVPILLAYVLSFVNVGLYWNNHHHLLQATTRIDGRVLWANLFLLFWLSLVPFVIRWLDASAFSPVATAAYGVVLGMAAIGYNLTERAIIACGGHESTVARAVGTDLKGKISLALYALAIPLAFVVQWLAILLYMLVILLWLVPDRRIERALEE</sequence>
<evidence type="ECO:0000256" key="5">
    <source>
        <dbReference type="ARBA" id="ARBA00022692"/>
    </source>
</evidence>
<dbReference type="RefSeq" id="WP_045584976.1">
    <property type="nucleotide sequence ID" value="NZ_CP012406.1"/>
</dbReference>
<dbReference type="InterPro" id="IPR010617">
    <property type="entry name" value="TMEM175-like"/>
</dbReference>
<keyword evidence="8 13" id="KW-1133">Transmembrane helix</keyword>
<evidence type="ECO:0000256" key="2">
    <source>
        <dbReference type="ARBA" id="ARBA00006920"/>
    </source>
</evidence>
<keyword evidence="5 13" id="KW-0812">Transmembrane</keyword>
<dbReference type="GO" id="GO:0016020">
    <property type="term" value="C:membrane"/>
    <property type="evidence" value="ECO:0007669"/>
    <property type="project" value="UniProtKB-SubCell"/>
</dbReference>
<evidence type="ECO:0008006" key="16">
    <source>
        <dbReference type="Google" id="ProtNLM"/>
    </source>
</evidence>
<feature type="transmembrane region" description="Helical" evidence="13">
    <location>
        <begin position="75"/>
        <end position="92"/>
    </location>
</feature>
<evidence type="ECO:0000256" key="7">
    <source>
        <dbReference type="ARBA" id="ARBA00022958"/>
    </source>
</evidence>
<evidence type="ECO:0000256" key="12">
    <source>
        <dbReference type="ARBA" id="ARBA00034430"/>
    </source>
</evidence>
<evidence type="ECO:0000256" key="9">
    <source>
        <dbReference type="ARBA" id="ARBA00023065"/>
    </source>
</evidence>
<keyword evidence="10 13" id="KW-0472">Membrane</keyword>
<evidence type="ECO:0000256" key="13">
    <source>
        <dbReference type="SAM" id="Phobius"/>
    </source>
</evidence>
<evidence type="ECO:0000256" key="1">
    <source>
        <dbReference type="ARBA" id="ARBA00004141"/>
    </source>
</evidence>
<dbReference type="PANTHER" id="PTHR31462:SF5">
    <property type="entry name" value="ENDOSOMAL_LYSOSOMAL PROTON CHANNEL TMEM175"/>
    <property type="match status" value="1"/>
</dbReference>
<dbReference type="GO" id="GO:0015252">
    <property type="term" value="F:proton channel activity"/>
    <property type="evidence" value="ECO:0007669"/>
    <property type="project" value="InterPro"/>
</dbReference>
<dbReference type="Proteomes" id="UP000069935">
    <property type="component" value="Chromosome 6"/>
</dbReference>
<dbReference type="AlphaFoldDB" id="A0AAC9EYK6"/>
<dbReference type="EMBL" id="CP012406">
    <property type="protein sequence ID" value="ALG75026.1"/>
    <property type="molecule type" value="Genomic_DNA"/>
</dbReference>
<feature type="transmembrane region" description="Helical" evidence="13">
    <location>
        <begin position="150"/>
        <end position="180"/>
    </location>
</feature>
<feature type="transmembrane region" description="Helical" evidence="13">
    <location>
        <begin position="36"/>
        <end position="55"/>
    </location>
</feature>
<comment type="catalytic activity">
    <reaction evidence="12">
        <text>K(+)(in) = K(+)(out)</text>
        <dbReference type="Rhea" id="RHEA:29463"/>
        <dbReference type="ChEBI" id="CHEBI:29103"/>
    </reaction>
</comment>
<keyword evidence="9" id="KW-0406">Ion transport</keyword>
<keyword evidence="3" id="KW-0813">Transport</keyword>
<keyword evidence="15" id="KW-1185">Reference proteome</keyword>
<dbReference type="GO" id="GO:0005267">
    <property type="term" value="F:potassium channel activity"/>
    <property type="evidence" value="ECO:0007669"/>
    <property type="project" value="UniProtKB-KW"/>
</dbReference>
<reference evidence="15" key="1">
    <citation type="submission" date="2015-08" db="EMBL/GenBank/DDBJ databases">
        <title>Complete Genome Sequence of Azospirillum thiophilum BV-S.</title>
        <authorList>
            <person name="Fomenkov A."/>
            <person name="Vincze T."/>
            <person name="Grabovich M."/>
            <person name="Dubinina G."/>
            <person name="Orlova M."/>
            <person name="Belousova E."/>
            <person name="Roberts R.J."/>
        </authorList>
    </citation>
    <scope>NUCLEOTIDE SEQUENCE [LARGE SCALE GENOMIC DNA]</scope>
    <source>
        <strain evidence="15">BV-S</strain>
    </source>
</reference>
<feature type="transmembrane region" description="Helical" evidence="13">
    <location>
        <begin position="99"/>
        <end position="119"/>
    </location>
</feature>
<comment type="subcellular location">
    <subcellularLocation>
        <location evidence="1">Membrane</location>
        <topology evidence="1">Multi-pass membrane protein</topology>
    </subcellularLocation>
</comment>
<gene>
    <name evidence="14" type="ORF">AL072_29035</name>
</gene>
<evidence type="ECO:0000256" key="11">
    <source>
        <dbReference type="ARBA" id="ARBA00023303"/>
    </source>
</evidence>
<keyword evidence="6" id="KW-0631">Potassium channel</keyword>
<evidence type="ECO:0000256" key="3">
    <source>
        <dbReference type="ARBA" id="ARBA00022448"/>
    </source>
</evidence>
<dbReference type="KEGG" id="ati:AL072_29035"/>
<dbReference type="PANTHER" id="PTHR31462">
    <property type="entry name" value="ENDOSOMAL/LYSOSOMAL POTASSIUM CHANNEL TMEM175"/>
    <property type="match status" value="1"/>
</dbReference>
<feature type="transmembrane region" description="Helical" evidence="13">
    <location>
        <begin position="6"/>
        <end position="24"/>
    </location>
</feature>
<keyword evidence="11" id="KW-0407">Ion channel</keyword>
<evidence type="ECO:0000256" key="10">
    <source>
        <dbReference type="ARBA" id="ARBA00023136"/>
    </source>
</evidence>
<reference evidence="14 15" key="2">
    <citation type="journal article" date="2016" name="Genome Announc.">
        <title>Complete Genome Sequence of a Strain of Azospirillum thiophilum Isolated from a Sulfide Spring.</title>
        <authorList>
            <person name="Fomenkov A."/>
            <person name="Vincze T."/>
            <person name="Grabovich M."/>
            <person name="Anton B.P."/>
            <person name="Dubinina G."/>
            <person name="Orlova M."/>
            <person name="Belousova E."/>
            <person name="Roberts R.J."/>
        </authorList>
    </citation>
    <scope>NUCLEOTIDE SEQUENCE [LARGE SCALE GENOMIC DNA]</scope>
    <source>
        <strain evidence="14 15">BV-S</strain>
    </source>
</reference>
<evidence type="ECO:0000313" key="14">
    <source>
        <dbReference type="EMBL" id="ALG75026.1"/>
    </source>
</evidence>
<keyword evidence="4" id="KW-0633">Potassium transport</keyword>
<comment type="similarity">
    <text evidence="2">Belongs to the TMEM175 family.</text>
</comment>